<evidence type="ECO:0000313" key="2">
    <source>
        <dbReference type="Proteomes" id="UP000318017"/>
    </source>
</evidence>
<accession>A0A518G667</accession>
<dbReference type="SUPFAM" id="SSF48371">
    <property type="entry name" value="ARM repeat"/>
    <property type="match status" value="1"/>
</dbReference>
<dbReference type="RefSeq" id="WP_145077504.1">
    <property type="nucleotide sequence ID" value="NZ_CP036298.1"/>
</dbReference>
<dbReference type="EMBL" id="CP036298">
    <property type="protein sequence ID" value="QDV24088.1"/>
    <property type="molecule type" value="Genomic_DNA"/>
</dbReference>
<dbReference type="Gene3D" id="1.25.10.10">
    <property type="entry name" value="Leucine-rich Repeat Variant"/>
    <property type="match status" value="1"/>
</dbReference>
<protein>
    <submittedName>
        <fullName evidence="1">HEAT repeat protein</fullName>
    </submittedName>
</protein>
<dbReference type="KEGG" id="ahel:Q31a_24010"/>
<dbReference type="PROSITE" id="PS51257">
    <property type="entry name" value="PROKAR_LIPOPROTEIN"/>
    <property type="match status" value="1"/>
</dbReference>
<proteinExistence type="predicted"/>
<dbReference type="Pfam" id="PF13646">
    <property type="entry name" value="HEAT_2"/>
    <property type="match status" value="1"/>
</dbReference>
<name>A0A518G667_9BACT</name>
<evidence type="ECO:0000313" key="1">
    <source>
        <dbReference type="EMBL" id="QDV24088.1"/>
    </source>
</evidence>
<dbReference type="InterPro" id="IPR004155">
    <property type="entry name" value="PBS_lyase_HEAT"/>
</dbReference>
<dbReference type="OrthoDB" id="262632at2"/>
<dbReference type="SMART" id="SM00567">
    <property type="entry name" value="EZ_HEAT"/>
    <property type="match status" value="2"/>
</dbReference>
<gene>
    <name evidence="1" type="ORF">Q31a_24010</name>
</gene>
<dbReference type="InterPro" id="IPR016024">
    <property type="entry name" value="ARM-type_fold"/>
</dbReference>
<dbReference type="InterPro" id="IPR011989">
    <property type="entry name" value="ARM-like"/>
</dbReference>
<reference evidence="1 2" key="1">
    <citation type="submission" date="2019-02" db="EMBL/GenBank/DDBJ databases">
        <title>Deep-cultivation of Planctomycetes and their phenomic and genomic characterization uncovers novel biology.</title>
        <authorList>
            <person name="Wiegand S."/>
            <person name="Jogler M."/>
            <person name="Boedeker C."/>
            <person name="Pinto D."/>
            <person name="Vollmers J."/>
            <person name="Rivas-Marin E."/>
            <person name="Kohn T."/>
            <person name="Peeters S.H."/>
            <person name="Heuer A."/>
            <person name="Rast P."/>
            <person name="Oberbeckmann S."/>
            <person name="Bunk B."/>
            <person name="Jeske O."/>
            <person name="Meyerdierks A."/>
            <person name="Storesund J.E."/>
            <person name="Kallscheuer N."/>
            <person name="Luecker S."/>
            <person name="Lage O.M."/>
            <person name="Pohl T."/>
            <person name="Merkel B.J."/>
            <person name="Hornburger P."/>
            <person name="Mueller R.-W."/>
            <person name="Bruemmer F."/>
            <person name="Labrenz M."/>
            <person name="Spormann A.M."/>
            <person name="Op den Camp H."/>
            <person name="Overmann J."/>
            <person name="Amann R."/>
            <person name="Jetten M.S.M."/>
            <person name="Mascher T."/>
            <person name="Medema M.H."/>
            <person name="Devos D.P."/>
            <person name="Kaster A.-K."/>
            <person name="Ovreas L."/>
            <person name="Rohde M."/>
            <person name="Galperin M.Y."/>
            <person name="Jogler C."/>
        </authorList>
    </citation>
    <scope>NUCLEOTIDE SEQUENCE [LARGE SCALE GENOMIC DNA]</scope>
    <source>
        <strain evidence="1 2">Q31a</strain>
    </source>
</reference>
<dbReference type="AlphaFoldDB" id="A0A518G667"/>
<organism evidence="1 2">
    <name type="scientific">Aureliella helgolandensis</name>
    <dbReference type="NCBI Taxonomy" id="2527968"/>
    <lineage>
        <taxon>Bacteria</taxon>
        <taxon>Pseudomonadati</taxon>
        <taxon>Planctomycetota</taxon>
        <taxon>Planctomycetia</taxon>
        <taxon>Pirellulales</taxon>
        <taxon>Pirellulaceae</taxon>
        <taxon>Aureliella</taxon>
    </lineage>
</organism>
<dbReference type="Proteomes" id="UP000318017">
    <property type="component" value="Chromosome"/>
</dbReference>
<sequence length="237" mass="26106">MDKARDYWLLLGLIVLGAGCVDGPLYALKKVNPYYRSQWDKDLQLGPTYEQRMAELNLLKEQLPTMSATQQTAWAERLATIVANDASPELRARAVLTMGAIQSQETVEALNIASGDDNEKVRLAACKAWKSQQGAAARDMLLSLAQRDSETTSVRKAAVDSLAAFDEAEVRTALGRLLDDSSPAIQFQVAQSLKTMSGRDYGGDLESWKHYLAGENIPEPPTESVAEELWNSLPSFR</sequence>
<keyword evidence="2" id="KW-1185">Reference proteome</keyword>